<keyword evidence="1" id="KW-0853">WD repeat</keyword>
<dbReference type="AlphaFoldDB" id="A0A8S1YJ41"/>
<dbReference type="PROSITE" id="PS50082">
    <property type="entry name" value="WD_REPEATS_2"/>
    <property type="match status" value="2"/>
</dbReference>
<gene>
    <name evidence="2" type="ORF">POCTA_138.1.T1650021</name>
</gene>
<dbReference type="OrthoDB" id="538223at2759"/>
<reference evidence="2" key="1">
    <citation type="submission" date="2021-01" db="EMBL/GenBank/DDBJ databases">
        <authorList>
            <consortium name="Genoscope - CEA"/>
            <person name="William W."/>
        </authorList>
    </citation>
    <scope>NUCLEOTIDE SEQUENCE</scope>
</reference>
<dbReference type="SMART" id="SM00320">
    <property type="entry name" value="WD40"/>
    <property type="match status" value="4"/>
</dbReference>
<protein>
    <submittedName>
        <fullName evidence="2">Uncharacterized protein</fullName>
    </submittedName>
</protein>
<dbReference type="PANTHER" id="PTHR19920:SF0">
    <property type="entry name" value="CYTOSOLIC IRON-SULFUR PROTEIN ASSEMBLY PROTEIN CIAO1-RELATED"/>
    <property type="match status" value="1"/>
</dbReference>
<sequence length="369" mass="43439">MSDAKFNQISSPSKQKFGDQLIEQINPIMSIHQELQLNQQKLIQQDNHYQSTSESFTYDLIQDYSIQQNEYCYAIAFNSDNSIVLAGCYSKIKVFEFKQEQLKLIQILSEHQNNVSTLNFMKKQTQFISGSWDKLIIIWSMNQNSQWICTQKLNEHKYWINCLIQNNNEDLIISGSQDTTIKFWIKQNHWVCSQTITDHKQQVLGLYLNEKQNRVISCGQDSLILIEESSQKWNVIQMIKLELWGIRLCFINDNQFIFQPLCKEQMHVYEINSSNNQYSKTKEIPVKCDSESCNYFFPQQFIKSKSLIVNKNGKCVNLIRKNQNGDFITQQSIQFESESIFGQMSDNGEYLITWDKLSKKIQVRKYHSL</sequence>
<dbReference type="Proteomes" id="UP000683925">
    <property type="component" value="Unassembled WGS sequence"/>
</dbReference>
<name>A0A8S1YJ41_PAROT</name>
<evidence type="ECO:0000313" key="3">
    <source>
        <dbReference type="Proteomes" id="UP000683925"/>
    </source>
</evidence>
<dbReference type="GO" id="GO:0097361">
    <property type="term" value="C:cytosolic [4Fe-4S] assembly targeting complex"/>
    <property type="evidence" value="ECO:0007669"/>
    <property type="project" value="TreeGrafter"/>
</dbReference>
<organism evidence="2 3">
    <name type="scientific">Paramecium octaurelia</name>
    <dbReference type="NCBI Taxonomy" id="43137"/>
    <lineage>
        <taxon>Eukaryota</taxon>
        <taxon>Sar</taxon>
        <taxon>Alveolata</taxon>
        <taxon>Ciliophora</taxon>
        <taxon>Intramacronucleata</taxon>
        <taxon>Oligohymenophorea</taxon>
        <taxon>Peniculida</taxon>
        <taxon>Parameciidae</taxon>
        <taxon>Paramecium</taxon>
    </lineage>
</organism>
<dbReference type="EMBL" id="CAJJDP010000168">
    <property type="protein sequence ID" value="CAD8213899.1"/>
    <property type="molecule type" value="Genomic_DNA"/>
</dbReference>
<dbReference type="PANTHER" id="PTHR19920">
    <property type="entry name" value="WD40 PROTEIN CIAO1"/>
    <property type="match status" value="1"/>
</dbReference>
<accession>A0A8S1YJ41</accession>
<comment type="caution">
    <text evidence="2">The sequence shown here is derived from an EMBL/GenBank/DDBJ whole genome shotgun (WGS) entry which is preliminary data.</text>
</comment>
<evidence type="ECO:0000256" key="1">
    <source>
        <dbReference type="PROSITE-ProRule" id="PRU00221"/>
    </source>
</evidence>
<feature type="repeat" description="WD" evidence="1">
    <location>
        <begin position="108"/>
        <end position="142"/>
    </location>
</feature>
<dbReference type="InterPro" id="IPR001680">
    <property type="entry name" value="WD40_rpt"/>
</dbReference>
<evidence type="ECO:0000313" key="2">
    <source>
        <dbReference type="EMBL" id="CAD8213899.1"/>
    </source>
</evidence>
<dbReference type="Pfam" id="PF00400">
    <property type="entry name" value="WD40"/>
    <property type="match status" value="2"/>
</dbReference>
<proteinExistence type="predicted"/>
<feature type="repeat" description="WD" evidence="1">
    <location>
        <begin position="153"/>
        <end position="184"/>
    </location>
</feature>
<keyword evidence="3" id="KW-1185">Reference proteome</keyword>
<dbReference type="PROSITE" id="PS50294">
    <property type="entry name" value="WD_REPEATS_REGION"/>
    <property type="match status" value="2"/>
</dbReference>
<dbReference type="GO" id="GO:0016226">
    <property type="term" value="P:iron-sulfur cluster assembly"/>
    <property type="evidence" value="ECO:0007669"/>
    <property type="project" value="TreeGrafter"/>
</dbReference>